<name>A0A5B9RCW5_9AGAM</name>
<keyword evidence="1" id="KW-0472">Membrane</keyword>
<reference evidence="2" key="2">
    <citation type="submission" date="2019-03" db="EMBL/GenBank/DDBJ databases">
        <authorList>
            <person name="Lee H.-H."/>
            <person name="Tsai I.J."/>
        </authorList>
    </citation>
    <scope>NUCLEOTIDE SEQUENCE</scope>
    <source>
        <strain evidence="2">BCRC 35384</strain>
    </source>
</reference>
<dbReference type="EMBL" id="MK623257">
    <property type="protein sequence ID" value="QEG56980.1"/>
    <property type="molecule type" value="Genomic_DNA"/>
</dbReference>
<reference evidence="2" key="1">
    <citation type="journal article" date="2019" name="Genome Biol. Evol.">
        <title>Evidence of extensive intraspecific noncoding reshuffling in a 169-kb mitochondrial genome of a basidiomycetous fungus.</title>
        <authorList>
            <person name="Lee H.H."/>
            <person name="Ke H.M."/>
            <person name="Lin C.I."/>
            <person name="Lee T.J."/>
            <person name="Chung C.L."/>
            <person name="Tsai I.J."/>
        </authorList>
    </citation>
    <scope>NUCLEOTIDE SEQUENCE</scope>
    <source>
        <strain evidence="2">BCRC 35384</strain>
    </source>
</reference>
<feature type="transmembrane region" description="Helical" evidence="1">
    <location>
        <begin position="40"/>
        <end position="64"/>
    </location>
</feature>
<feature type="transmembrane region" description="Helical" evidence="1">
    <location>
        <begin position="12"/>
        <end position="34"/>
    </location>
</feature>
<accession>A0A5B9RCW5</accession>
<proteinExistence type="predicted"/>
<geneLocation type="mitochondrion" evidence="2"/>
<keyword evidence="1" id="KW-0812">Transmembrane</keyword>
<dbReference type="AlphaFoldDB" id="A0A5B9RCW5"/>
<sequence length="224" mass="25823">MVNFRSNPKLHLMYFMHFTIHEIIARISIGILILDIIYKILIMFVFFVLPVLLYCLAYFVIFCLNIDSFINYLNSLIGLIPVICDLNYYFFTVLTCVGDLSLSSIDLGSYSSDTKDFTGLNTILMMNDNDGSGEGGGVYRAYNPNNDHPAIIEYEKNKYKFTRHFEVRPVMRRNIFVFNVLHWGDSIVAIRDNPKYGPGIRLAAFSTTLSIDHVMQLKDVHKYN</sequence>
<protein>
    <submittedName>
        <fullName evidence="2">Uncharacterized protein</fullName>
    </submittedName>
</protein>
<gene>
    <name evidence="2" type="ORF">PPIT_000096</name>
</gene>
<evidence type="ECO:0000313" key="2">
    <source>
        <dbReference type="EMBL" id="QEG56980.1"/>
    </source>
</evidence>
<evidence type="ECO:0000256" key="1">
    <source>
        <dbReference type="SAM" id="Phobius"/>
    </source>
</evidence>
<keyword evidence="2" id="KW-0496">Mitochondrion</keyword>
<keyword evidence="1" id="KW-1133">Transmembrane helix</keyword>
<feature type="transmembrane region" description="Helical" evidence="1">
    <location>
        <begin position="71"/>
        <end position="91"/>
    </location>
</feature>
<organism evidence="2">
    <name type="scientific">Porodaedalea pini</name>
    <dbReference type="NCBI Taxonomy" id="108901"/>
    <lineage>
        <taxon>Eukaryota</taxon>
        <taxon>Fungi</taxon>
        <taxon>Dikarya</taxon>
        <taxon>Basidiomycota</taxon>
        <taxon>Agaricomycotina</taxon>
        <taxon>Agaricomycetes</taxon>
        <taxon>Hymenochaetales</taxon>
        <taxon>Hymenochaetaceae</taxon>
        <taxon>Porodaedalea</taxon>
    </lineage>
</organism>